<dbReference type="AlphaFoldDB" id="A0A6G0YA03"/>
<feature type="non-terminal residue" evidence="1">
    <location>
        <position position="60"/>
    </location>
</feature>
<comment type="caution">
    <text evidence="1">The sequence shown here is derived from an EMBL/GenBank/DDBJ whole genome shotgun (WGS) entry which is preliminary data.</text>
</comment>
<dbReference type="OrthoDB" id="6611240at2759"/>
<organism evidence="1 2">
    <name type="scientific">Aphis craccivora</name>
    <name type="common">Cowpea aphid</name>
    <dbReference type="NCBI Taxonomy" id="307492"/>
    <lineage>
        <taxon>Eukaryota</taxon>
        <taxon>Metazoa</taxon>
        <taxon>Ecdysozoa</taxon>
        <taxon>Arthropoda</taxon>
        <taxon>Hexapoda</taxon>
        <taxon>Insecta</taxon>
        <taxon>Pterygota</taxon>
        <taxon>Neoptera</taxon>
        <taxon>Paraneoptera</taxon>
        <taxon>Hemiptera</taxon>
        <taxon>Sternorrhyncha</taxon>
        <taxon>Aphidomorpha</taxon>
        <taxon>Aphidoidea</taxon>
        <taxon>Aphididae</taxon>
        <taxon>Aphidini</taxon>
        <taxon>Aphis</taxon>
        <taxon>Aphis</taxon>
    </lineage>
</organism>
<evidence type="ECO:0000313" key="2">
    <source>
        <dbReference type="Proteomes" id="UP000478052"/>
    </source>
</evidence>
<dbReference type="Proteomes" id="UP000478052">
    <property type="component" value="Unassembled WGS sequence"/>
</dbReference>
<gene>
    <name evidence="1" type="ORF">FWK35_00021231</name>
</gene>
<proteinExistence type="predicted"/>
<keyword evidence="2" id="KW-1185">Reference proteome</keyword>
<protein>
    <submittedName>
        <fullName evidence="1">Zinc finger MYM-type protein 1-like</fullName>
    </submittedName>
</protein>
<reference evidence="1 2" key="1">
    <citation type="submission" date="2019-08" db="EMBL/GenBank/DDBJ databases">
        <title>Whole genome of Aphis craccivora.</title>
        <authorList>
            <person name="Voronova N.V."/>
            <person name="Shulinski R.S."/>
            <person name="Bandarenka Y.V."/>
            <person name="Zhorov D.G."/>
            <person name="Warner D."/>
        </authorList>
    </citation>
    <scope>NUCLEOTIDE SEQUENCE [LARGE SCALE GENOMIC DNA]</scope>
    <source>
        <strain evidence="1">180601</strain>
        <tissue evidence="1">Whole Body</tissue>
    </source>
</reference>
<evidence type="ECO:0000313" key="1">
    <source>
        <dbReference type="EMBL" id="KAF0751798.1"/>
    </source>
</evidence>
<sequence length="60" mass="6940">MSDFFSSLKRVKSFLRSTVGDDRLSDLMVINVEGEYASHVKLEEAVDMFANLKNRRYPLI</sequence>
<name>A0A6G0YA03_APHCR</name>
<accession>A0A6G0YA03</accession>
<dbReference type="EMBL" id="VUJU01005252">
    <property type="protein sequence ID" value="KAF0751798.1"/>
    <property type="molecule type" value="Genomic_DNA"/>
</dbReference>